<dbReference type="EMBL" id="CAICTM010001080">
    <property type="protein sequence ID" value="CAB9520200.1"/>
    <property type="molecule type" value="Genomic_DNA"/>
</dbReference>
<evidence type="ECO:0000313" key="1">
    <source>
        <dbReference type="EMBL" id="CAB9520200.1"/>
    </source>
</evidence>
<reference evidence="1" key="1">
    <citation type="submission" date="2020-06" db="EMBL/GenBank/DDBJ databases">
        <authorList>
            <consortium name="Plant Systems Biology data submission"/>
        </authorList>
    </citation>
    <scope>NUCLEOTIDE SEQUENCE</scope>
    <source>
        <strain evidence="1">D6</strain>
    </source>
</reference>
<gene>
    <name evidence="1" type="ORF">SEMRO_1082_G239220.1</name>
</gene>
<evidence type="ECO:0000313" key="2">
    <source>
        <dbReference type="Proteomes" id="UP001153069"/>
    </source>
</evidence>
<dbReference type="AlphaFoldDB" id="A0A9N8EGZ8"/>
<protein>
    <submittedName>
        <fullName evidence="1">Uncharacterized protein</fullName>
    </submittedName>
</protein>
<dbReference type="Proteomes" id="UP001153069">
    <property type="component" value="Unassembled WGS sequence"/>
</dbReference>
<dbReference type="OrthoDB" id="50081at2759"/>
<accession>A0A9N8EGZ8</accession>
<keyword evidence="2" id="KW-1185">Reference proteome</keyword>
<comment type="caution">
    <text evidence="1">The sequence shown here is derived from an EMBL/GenBank/DDBJ whole genome shotgun (WGS) entry which is preliminary data.</text>
</comment>
<proteinExistence type="predicted"/>
<name>A0A9N8EGZ8_9STRA</name>
<sequence>MTRMTYSGLVCCHTGIDFENVAICCFSQGDVLCLRNSCCCTTGVESRGCGLTTKPDHGELCKIGCMCCDMGLVKPQVLCAESSQVCCVYNVQTFPFIKEHQSEPVLAYVCLQCMPTVGCCADPGECRALDHVFKEKNLEIYPGTMPNKEAPMGADMDRE</sequence>
<organism evidence="1 2">
    <name type="scientific">Seminavis robusta</name>
    <dbReference type="NCBI Taxonomy" id="568900"/>
    <lineage>
        <taxon>Eukaryota</taxon>
        <taxon>Sar</taxon>
        <taxon>Stramenopiles</taxon>
        <taxon>Ochrophyta</taxon>
        <taxon>Bacillariophyta</taxon>
        <taxon>Bacillariophyceae</taxon>
        <taxon>Bacillariophycidae</taxon>
        <taxon>Naviculales</taxon>
        <taxon>Naviculaceae</taxon>
        <taxon>Seminavis</taxon>
    </lineage>
</organism>